<dbReference type="Gene3D" id="3.40.109.10">
    <property type="entry name" value="NADH Oxidase"/>
    <property type="match status" value="1"/>
</dbReference>
<keyword evidence="5" id="KW-1185">Reference proteome</keyword>
<proteinExistence type="inferred from homology"/>
<dbReference type="CDD" id="cd02062">
    <property type="entry name" value="Nitro_FMN_reductase"/>
    <property type="match status" value="1"/>
</dbReference>
<accession>A0A343JF72</accession>
<dbReference type="SUPFAM" id="SSF55469">
    <property type="entry name" value="FMN-dependent nitroreductase-like"/>
    <property type="match status" value="1"/>
</dbReference>
<sequence length="191" mass="21791">MFKDLVKKSRSYRRFYGDKKITKDQLKELVELVRYTPSAANLQPLKYILVCEEEINKKVYETLSWAGYLREWDGPIESERPTAYVIMLRDKTLTKKQSADEGICAQTICLGAAEVGLGGCILGSINRAKLTENLNISDDFEIALVIALGYPKENVIIEDMDEGGSIKYYRDEEGNHYVPKRSLEELIVKEI</sequence>
<dbReference type="InterPro" id="IPR023312">
    <property type="entry name" value="Put_nitroreductase_C_bac"/>
</dbReference>
<reference evidence="4 5" key="1">
    <citation type="submission" date="2016-08" db="EMBL/GenBank/DDBJ databases">
        <title>Complete Genome Sequence Of The Indigo Reducing Clostridium isatidis DSM15098.</title>
        <authorList>
            <person name="Little G.T."/>
            <person name="Minton N.P."/>
        </authorList>
    </citation>
    <scope>NUCLEOTIDE SEQUENCE [LARGE SCALE GENOMIC DNA]</scope>
    <source>
        <strain evidence="4 5">DSM 15098</strain>
    </source>
</reference>
<dbReference type="OrthoDB" id="9804207at2"/>
<dbReference type="RefSeq" id="WP_119866304.1">
    <property type="nucleotide sequence ID" value="NZ_CP016786.1"/>
</dbReference>
<dbReference type="KEGG" id="cia:BEN51_12145"/>
<gene>
    <name evidence="4" type="ORF">BEN51_12145</name>
</gene>
<dbReference type="EMBL" id="CP016786">
    <property type="protein sequence ID" value="ASW44180.1"/>
    <property type="molecule type" value="Genomic_DNA"/>
</dbReference>
<dbReference type="AlphaFoldDB" id="A0A343JF72"/>
<evidence type="ECO:0000313" key="5">
    <source>
        <dbReference type="Proteomes" id="UP000264883"/>
    </source>
</evidence>
<name>A0A343JF72_9CLOT</name>
<protein>
    <submittedName>
        <fullName evidence="4">Nitroreductase</fullName>
    </submittedName>
</protein>
<evidence type="ECO:0000256" key="2">
    <source>
        <dbReference type="ARBA" id="ARBA00023002"/>
    </source>
</evidence>
<feature type="domain" description="Nitroreductase" evidence="3">
    <location>
        <begin position="96"/>
        <end position="150"/>
    </location>
</feature>
<dbReference type="PANTHER" id="PTHR43673:SF10">
    <property type="entry name" value="NADH DEHYDROGENASE_NAD(P)H NITROREDUCTASE XCC3605-RELATED"/>
    <property type="match status" value="1"/>
</dbReference>
<evidence type="ECO:0000259" key="3">
    <source>
        <dbReference type="Pfam" id="PF00881"/>
    </source>
</evidence>
<keyword evidence="2" id="KW-0560">Oxidoreductase</keyword>
<evidence type="ECO:0000313" key="4">
    <source>
        <dbReference type="EMBL" id="ASW44180.1"/>
    </source>
</evidence>
<dbReference type="Pfam" id="PF00881">
    <property type="entry name" value="Nitroreductase"/>
    <property type="match status" value="2"/>
</dbReference>
<dbReference type="GO" id="GO:0016491">
    <property type="term" value="F:oxidoreductase activity"/>
    <property type="evidence" value="ECO:0007669"/>
    <property type="project" value="UniProtKB-KW"/>
</dbReference>
<comment type="similarity">
    <text evidence="1">Belongs to the nitroreductase family.</text>
</comment>
<dbReference type="Proteomes" id="UP000264883">
    <property type="component" value="Chromosome"/>
</dbReference>
<evidence type="ECO:0000256" key="1">
    <source>
        <dbReference type="ARBA" id="ARBA00007118"/>
    </source>
</evidence>
<feature type="domain" description="Nitroreductase" evidence="3">
    <location>
        <begin position="8"/>
        <end position="62"/>
    </location>
</feature>
<dbReference type="InterPro" id="IPR000415">
    <property type="entry name" value="Nitroreductase-like"/>
</dbReference>
<dbReference type="PANTHER" id="PTHR43673">
    <property type="entry name" value="NAD(P)H NITROREDUCTASE YDGI-RELATED"/>
    <property type="match status" value="1"/>
</dbReference>
<dbReference type="Gene3D" id="2.20.180.10">
    <property type="entry name" value="putative fmn-dependent nitroreductase like domains"/>
    <property type="match status" value="1"/>
</dbReference>
<dbReference type="InterPro" id="IPR029479">
    <property type="entry name" value="Nitroreductase"/>
</dbReference>
<organism evidence="4 5">
    <name type="scientific">Clostridium isatidis</name>
    <dbReference type="NCBI Taxonomy" id="182773"/>
    <lineage>
        <taxon>Bacteria</taxon>
        <taxon>Bacillati</taxon>
        <taxon>Bacillota</taxon>
        <taxon>Clostridia</taxon>
        <taxon>Eubacteriales</taxon>
        <taxon>Clostridiaceae</taxon>
        <taxon>Clostridium</taxon>
    </lineage>
</organism>